<evidence type="ECO:0000313" key="14">
    <source>
        <dbReference type="Proteomes" id="UP000816034"/>
    </source>
</evidence>
<gene>
    <name evidence="13" type="ORF">C9374_012121</name>
</gene>
<dbReference type="InterPro" id="IPR017441">
    <property type="entry name" value="Protein_kinase_ATP_BS"/>
</dbReference>
<protein>
    <recommendedName>
        <fullName evidence="12">Protein kinase domain-containing protein</fullName>
    </recommendedName>
</protein>
<evidence type="ECO:0000259" key="12">
    <source>
        <dbReference type="PROSITE" id="PS50011"/>
    </source>
</evidence>
<keyword evidence="5" id="KW-0732">Signal</keyword>
<evidence type="ECO:0000256" key="8">
    <source>
        <dbReference type="ARBA" id="ARBA00023136"/>
    </source>
</evidence>
<evidence type="ECO:0000313" key="13">
    <source>
        <dbReference type="EMBL" id="KAG2373514.1"/>
    </source>
</evidence>
<reference evidence="13 14" key="1">
    <citation type="journal article" date="2018" name="BMC Genomics">
        <title>The genome of Naegleria lovaniensis, the basis for a comparative approach to unravel pathogenicity factors of the human pathogenic amoeba N. fowleri.</title>
        <authorList>
            <person name="Liechti N."/>
            <person name="Schurch N."/>
            <person name="Bruggmann R."/>
            <person name="Wittwer M."/>
        </authorList>
    </citation>
    <scope>NUCLEOTIDE SEQUENCE [LARGE SCALE GENOMIC DNA]</scope>
    <source>
        <strain evidence="13 14">ATCC 30569</strain>
    </source>
</reference>
<comment type="caution">
    <text evidence="13">The sequence shown here is derived from an EMBL/GenBank/DDBJ whole genome shotgun (WGS) entry which is preliminary data.</text>
</comment>
<keyword evidence="8 11" id="KW-0472">Membrane</keyword>
<evidence type="ECO:0000256" key="2">
    <source>
        <dbReference type="ARBA" id="ARBA00004442"/>
    </source>
</evidence>
<dbReference type="Gene3D" id="3.30.200.20">
    <property type="entry name" value="Phosphorylase Kinase, domain 1"/>
    <property type="match status" value="1"/>
</dbReference>
<dbReference type="AlphaFoldDB" id="A0AA88GF90"/>
<keyword evidence="4" id="KW-0964">Secreted</keyword>
<dbReference type="InterPro" id="IPR008271">
    <property type="entry name" value="Ser/Thr_kinase_AS"/>
</dbReference>
<dbReference type="EMBL" id="PYSW02000054">
    <property type="protein sequence ID" value="KAG2373514.1"/>
    <property type="molecule type" value="Genomic_DNA"/>
</dbReference>
<dbReference type="RefSeq" id="XP_044542688.1">
    <property type="nucleotide sequence ID" value="XM_044687853.1"/>
</dbReference>
<evidence type="ECO:0000256" key="7">
    <source>
        <dbReference type="ARBA" id="ARBA00022840"/>
    </source>
</evidence>
<dbReference type="GO" id="GO:0005524">
    <property type="term" value="F:ATP binding"/>
    <property type="evidence" value="ECO:0007669"/>
    <property type="project" value="UniProtKB-UniRule"/>
</dbReference>
<dbReference type="PROSITE" id="PS50011">
    <property type="entry name" value="PROTEIN_KINASE_DOM"/>
    <property type="match status" value="1"/>
</dbReference>
<evidence type="ECO:0000256" key="10">
    <source>
        <dbReference type="PROSITE-ProRule" id="PRU10141"/>
    </source>
</evidence>
<dbReference type="Pfam" id="PF00069">
    <property type="entry name" value="Pkinase"/>
    <property type="match status" value="1"/>
</dbReference>
<keyword evidence="9" id="KW-0998">Cell outer membrane</keyword>
<proteinExistence type="predicted"/>
<dbReference type="Gene3D" id="1.10.510.10">
    <property type="entry name" value="Transferase(Phosphotransferase) domain 1"/>
    <property type="match status" value="1"/>
</dbReference>
<evidence type="ECO:0000256" key="5">
    <source>
        <dbReference type="ARBA" id="ARBA00022729"/>
    </source>
</evidence>
<evidence type="ECO:0000256" key="11">
    <source>
        <dbReference type="SAM" id="Phobius"/>
    </source>
</evidence>
<organism evidence="13 14">
    <name type="scientific">Naegleria lovaniensis</name>
    <name type="common">Amoeba</name>
    <dbReference type="NCBI Taxonomy" id="51637"/>
    <lineage>
        <taxon>Eukaryota</taxon>
        <taxon>Discoba</taxon>
        <taxon>Heterolobosea</taxon>
        <taxon>Tetramitia</taxon>
        <taxon>Eutetramitia</taxon>
        <taxon>Vahlkampfiidae</taxon>
        <taxon>Naegleria</taxon>
    </lineage>
</organism>
<dbReference type="SUPFAM" id="SSF56112">
    <property type="entry name" value="Protein kinase-like (PK-like)"/>
    <property type="match status" value="1"/>
</dbReference>
<evidence type="ECO:0000256" key="6">
    <source>
        <dbReference type="ARBA" id="ARBA00022741"/>
    </source>
</evidence>
<dbReference type="InterPro" id="IPR003368">
    <property type="entry name" value="POMP_repeat"/>
</dbReference>
<accession>A0AA88GF90</accession>
<feature type="domain" description="Protein kinase" evidence="12">
    <location>
        <begin position="826"/>
        <end position="1146"/>
    </location>
</feature>
<dbReference type="GeneID" id="68104575"/>
<keyword evidence="11" id="KW-0812">Transmembrane</keyword>
<comment type="subcellular location">
    <subcellularLocation>
        <location evidence="1">Cell envelope</location>
    </subcellularLocation>
    <subcellularLocation>
        <location evidence="2">Cell outer membrane</location>
    </subcellularLocation>
    <subcellularLocation>
        <location evidence="3">Secreted</location>
    </subcellularLocation>
</comment>
<dbReference type="InterPro" id="IPR051681">
    <property type="entry name" value="Ser/Thr_Kinases-Pseudokinases"/>
</dbReference>
<dbReference type="PROSITE" id="PS00107">
    <property type="entry name" value="PROTEIN_KINASE_ATP"/>
    <property type="match status" value="1"/>
</dbReference>
<keyword evidence="6 10" id="KW-0547">Nucleotide-binding</keyword>
<dbReference type="GO" id="GO:0004674">
    <property type="term" value="F:protein serine/threonine kinase activity"/>
    <property type="evidence" value="ECO:0007669"/>
    <property type="project" value="TreeGrafter"/>
</dbReference>
<dbReference type="SMART" id="SM00220">
    <property type="entry name" value="S_TKc"/>
    <property type="match status" value="1"/>
</dbReference>
<dbReference type="SUPFAM" id="SSF51126">
    <property type="entry name" value="Pectin lyase-like"/>
    <property type="match status" value="2"/>
</dbReference>
<dbReference type="GO" id="GO:0005576">
    <property type="term" value="C:extracellular region"/>
    <property type="evidence" value="ECO:0007669"/>
    <property type="project" value="UniProtKB-SubCell"/>
</dbReference>
<dbReference type="PROSITE" id="PS00108">
    <property type="entry name" value="PROTEIN_KINASE_ST"/>
    <property type="match status" value="1"/>
</dbReference>
<dbReference type="PANTHER" id="PTHR44329">
    <property type="entry name" value="SERINE/THREONINE-PROTEIN KINASE TNNI3K-RELATED"/>
    <property type="match status" value="1"/>
</dbReference>
<evidence type="ECO:0000256" key="4">
    <source>
        <dbReference type="ARBA" id="ARBA00022525"/>
    </source>
</evidence>
<dbReference type="InterPro" id="IPR011009">
    <property type="entry name" value="Kinase-like_dom_sf"/>
</dbReference>
<evidence type="ECO:0000256" key="1">
    <source>
        <dbReference type="ARBA" id="ARBA00004196"/>
    </source>
</evidence>
<evidence type="ECO:0000256" key="9">
    <source>
        <dbReference type="ARBA" id="ARBA00023237"/>
    </source>
</evidence>
<feature type="binding site" evidence="10">
    <location>
        <position position="853"/>
    </location>
    <ligand>
        <name>ATP</name>
        <dbReference type="ChEBI" id="CHEBI:30616"/>
    </ligand>
</feature>
<dbReference type="InterPro" id="IPR000719">
    <property type="entry name" value="Prot_kinase_dom"/>
</dbReference>
<name>A0AA88GF90_NAELO</name>
<keyword evidence="14" id="KW-1185">Reference proteome</keyword>
<dbReference type="InterPro" id="IPR011050">
    <property type="entry name" value="Pectin_lyase_fold/virulence"/>
</dbReference>
<evidence type="ECO:0000256" key="3">
    <source>
        <dbReference type="ARBA" id="ARBA00004613"/>
    </source>
</evidence>
<keyword evidence="7 10" id="KW-0067">ATP-binding</keyword>
<feature type="transmembrane region" description="Helical" evidence="11">
    <location>
        <begin position="735"/>
        <end position="763"/>
    </location>
</feature>
<dbReference type="NCBIfam" id="TIGR01376">
    <property type="entry name" value="POMP_repeat"/>
    <property type="match status" value="1"/>
</dbReference>
<dbReference type="Proteomes" id="UP000816034">
    <property type="component" value="Unassembled WGS sequence"/>
</dbReference>
<sequence>MGATPRSEMKLSSTAKEQSSADSYCTDHTTSINWVYFVGTPQNPSLSNISCTLNRTEQNPCWSFNEIFTHLSIDILNRLPKSNSTDYVCLNYTVTINVVSDMVENRGRRTACYNNLPDVDLTVNRVHIALTITSTDALTPKVISCFKEERHILSHPPFLLEPQPMTSIIIDNVKVHNMFLRAHGIRRTILQDVIIQDNHVNTDFFKAEHSKLIDSSIILPETDEVFLENTTFSGDLLIDGCKTVYINNLWYHENNMSRLKFTNCNTVLMENSKFHIAQRTAIIFETTINVAISSSEFEYIHTEDGEEDEYTITVSLVFNMKILGSVFKNKKGGGWIKMVSVGKVFAALTASNNTCTKAETIFYFYLCKIVEISNSLLSNNSASHSGAMIVMKSDSVTIGNTILDGNTAIKNGAISLAEICDTISVYSSVFTNNHALKGSGGAMSVLGGRNKMYLMDNDFSSNGAKISGGALHAMHVHHLEISLTTFQRNTVEYIIRDDSSFYLSSGGAISLFNCQATTITDTKFINNQANRGGALYTGDATAISDSLFKNNFAFDTGGAIFYASSFGSEFDYVNQTLPVLLDNVLMEENRAAIYGSNISSPIVSFSASIVEKMTDGGIFKYYPGEKMVLQFNHMLDRQGNNIPVLYELPSIKISDNNFVLETNYSKHKENLIEIQIAIQQTSTVDLTNYHAPISISISFSETNFSIVIPFLIDECPQDFVVSYGKCVSGFPLSKVIPAIVATSIVLTFLAIVGGAFICVFCGLCSWKMIKVARGVYVRQRSEKEIEEKLLQQNIPIEEYGSVNSDEHNRSAATHNNDYYIISAHELKIKKKIGEGSSGSVYKAKYNMMDVAVKSIVRSDDTHENFEKEVMLLVQLRHPNIISFYGICISESQMCMVVELGQNGSLEEMIKEMKKGKMKMTFKEKLKILIGISNGMKYLHSIQPKCLIHRDLKPGNIILDHSNTPKVCDFGLSRAVSITTQTNSLTANIGTLIYMSPELILEDDSSEERSNNNLLLLRENATKIDVYSFAIIMYELLFEETPYWNENCEKLNYFNHHNNGTSSEKKIKMFNLLYHVANNEKRPLIPFSNVDEMCIWCEKFMTNDDATNEDFLIGFDMYIKLMKQCWSTNPRERPSFERILLKLTDIFNMDL</sequence>
<keyword evidence="11" id="KW-1133">Transmembrane helix</keyword>